<comment type="caution">
    <text evidence="1">The sequence shown here is derived from an EMBL/GenBank/DDBJ whole genome shotgun (WGS) entry which is preliminary data.</text>
</comment>
<proteinExistence type="predicted"/>
<sequence length="71" mass="8290">MADIRKFPDAGQDLYIRMSASELEGDGKVKTGIIVGVCDSHSVFRNARWILRLPKKDQIERDRYKRRKPKE</sequence>
<organism evidence="1 2">
    <name type="scientific">Rubus argutus</name>
    <name type="common">Southern blackberry</name>
    <dbReference type="NCBI Taxonomy" id="59490"/>
    <lineage>
        <taxon>Eukaryota</taxon>
        <taxon>Viridiplantae</taxon>
        <taxon>Streptophyta</taxon>
        <taxon>Embryophyta</taxon>
        <taxon>Tracheophyta</taxon>
        <taxon>Spermatophyta</taxon>
        <taxon>Magnoliopsida</taxon>
        <taxon>eudicotyledons</taxon>
        <taxon>Gunneridae</taxon>
        <taxon>Pentapetalae</taxon>
        <taxon>rosids</taxon>
        <taxon>fabids</taxon>
        <taxon>Rosales</taxon>
        <taxon>Rosaceae</taxon>
        <taxon>Rosoideae</taxon>
        <taxon>Rosoideae incertae sedis</taxon>
        <taxon>Rubus</taxon>
    </lineage>
</organism>
<gene>
    <name evidence="1" type="ORF">M0R45_002852</name>
</gene>
<dbReference type="Proteomes" id="UP001457282">
    <property type="component" value="Unassembled WGS sequence"/>
</dbReference>
<evidence type="ECO:0000313" key="1">
    <source>
        <dbReference type="EMBL" id="KAK9906146.1"/>
    </source>
</evidence>
<dbReference type="EMBL" id="JBEDUW010000089">
    <property type="protein sequence ID" value="KAK9906146.1"/>
    <property type="molecule type" value="Genomic_DNA"/>
</dbReference>
<keyword evidence="2" id="KW-1185">Reference proteome</keyword>
<dbReference type="AlphaFoldDB" id="A0AAW1VS85"/>
<protein>
    <submittedName>
        <fullName evidence="1">Uncharacterized protein</fullName>
    </submittedName>
</protein>
<accession>A0AAW1VS85</accession>
<evidence type="ECO:0000313" key="2">
    <source>
        <dbReference type="Proteomes" id="UP001457282"/>
    </source>
</evidence>
<reference evidence="1 2" key="1">
    <citation type="journal article" date="2023" name="G3 (Bethesda)">
        <title>A chromosome-length genome assembly and annotation of blackberry (Rubus argutus, cv. 'Hillquist').</title>
        <authorList>
            <person name="Bruna T."/>
            <person name="Aryal R."/>
            <person name="Dudchenko O."/>
            <person name="Sargent D.J."/>
            <person name="Mead D."/>
            <person name="Buti M."/>
            <person name="Cavallini A."/>
            <person name="Hytonen T."/>
            <person name="Andres J."/>
            <person name="Pham M."/>
            <person name="Weisz D."/>
            <person name="Mascagni F."/>
            <person name="Usai G."/>
            <person name="Natali L."/>
            <person name="Bassil N."/>
            <person name="Fernandez G.E."/>
            <person name="Lomsadze A."/>
            <person name="Armour M."/>
            <person name="Olukolu B."/>
            <person name="Poorten T."/>
            <person name="Britton C."/>
            <person name="Davik J."/>
            <person name="Ashrafi H."/>
            <person name="Aiden E.L."/>
            <person name="Borodovsky M."/>
            <person name="Worthington M."/>
        </authorList>
    </citation>
    <scope>NUCLEOTIDE SEQUENCE [LARGE SCALE GENOMIC DNA]</scope>
    <source>
        <strain evidence="1">PI 553951</strain>
    </source>
</reference>
<name>A0AAW1VS85_RUBAR</name>